<gene>
    <name evidence="3" type="ORF">M0R45_007047</name>
</gene>
<evidence type="ECO:0000313" key="4">
    <source>
        <dbReference type="Proteomes" id="UP001457282"/>
    </source>
</evidence>
<dbReference type="PANTHER" id="PTHR33223:SF8">
    <property type="entry name" value="OS04G0172440 PROTEIN"/>
    <property type="match status" value="1"/>
</dbReference>
<protein>
    <recommendedName>
        <fullName evidence="2">Retrotransposon gag domain-containing protein</fullName>
    </recommendedName>
</protein>
<accession>A0AAW1YSH5</accession>
<dbReference type="AlphaFoldDB" id="A0AAW1YSH5"/>
<reference evidence="3 4" key="1">
    <citation type="journal article" date="2023" name="G3 (Bethesda)">
        <title>A chromosome-length genome assembly and annotation of blackberry (Rubus argutus, cv. 'Hillquist').</title>
        <authorList>
            <person name="Bruna T."/>
            <person name="Aryal R."/>
            <person name="Dudchenko O."/>
            <person name="Sargent D.J."/>
            <person name="Mead D."/>
            <person name="Buti M."/>
            <person name="Cavallini A."/>
            <person name="Hytonen T."/>
            <person name="Andres J."/>
            <person name="Pham M."/>
            <person name="Weisz D."/>
            <person name="Mascagni F."/>
            <person name="Usai G."/>
            <person name="Natali L."/>
            <person name="Bassil N."/>
            <person name="Fernandez G.E."/>
            <person name="Lomsadze A."/>
            <person name="Armour M."/>
            <person name="Olukolu B."/>
            <person name="Poorten T."/>
            <person name="Britton C."/>
            <person name="Davik J."/>
            <person name="Ashrafi H."/>
            <person name="Aiden E.L."/>
            <person name="Borodovsky M."/>
            <person name="Worthington M."/>
        </authorList>
    </citation>
    <scope>NUCLEOTIDE SEQUENCE [LARGE SCALE GENOMIC DNA]</scope>
    <source>
        <strain evidence="3">PI 553951</strain>
    </source>
</reference>
<name>A0AAW1YSH5_RUBAR</name>
<sequence length="462" mass="51176">MHIEVALGQIGQHLGLPPPSDEDRTFCTPETREFYRPPPLREGTRPDSLGSPLPLGSATPLPNQNNNSPNQSNNAQGPRLTLEPAVKVLFTERHTRTVTNEPTAPVGGANLQAAPIPDMDFLEQIKQLIRTEIGGPSASLTYRSPYPDYVAVAEWPKGYKPIKFTTFSGEGSEDAATHISRFQGEYGPYGGDDNLKLRAFGSSLSGSALTWYTKLAPRSVPDWATMEAMFRTTFGVVEPEVDLSSLTSMYQQPAESSVEFLKRFKIQQAKCKSPIIEADAIAIGVKGLEHRQQTKHHDMRFASMADLMIKVGSYQLLLNELDDEANASKGTYAPGRHRNVNAIYAPVDPFYSHPRTLFQEDETDGEDIAALELTGRSVVKAKSLKIAREPVKISTMAFTKPEFETYTYNASKAGEILDELISQNLIKTDFGPYPKAEQLKGKKYCKFHNMWNHNTSDCISKG</sequence>
<feature type="region of interest" description="Disordered" evidence="1">
    <location>
        <begin position="1"/>
        <end position="79"/>
    </location>
</feature>
<dbReference type="EMBL" id="JBEDUW010000001">
    <property type="protein sequence ID" value="KAK9951609.1"/>
    <property type="molecule type" value="Genomic_DNA"/>
</dbReference>
<dbReference type="PANTHER" id="PTHR33223">
    <property type="entry name" value="CCHC-TYPE DOMAIN-CONTAINING PROTEIN"/>
    <property type="match status" value="1"/>
</dbReference>
<evidence type="ECO:0000256" key="1">
    <source>
        <dbReference type="SAM" id="MobiDB-lite"/>
    </source>
</evidence>
<comment type="caution">
    <text evidence="3">The sequence shown here is derived from an EMBL/GenBank/DDBJ whole genome shotgun (WGS) entry which is preliminary data.</text>
</comment>
<feature type="domain" description="Retrotransposon gag" evidence="2">
    <location>
        <begin position="200"/>
        <end position="289"/>
    </location>
</feature>
<dbReference type="InterPro" id="IPR005162">
    <property type="entry name" value="Retrotrans_gag_dom"/>
</dbReference>
<feature type="compositionally biased region" description="Basic and acidic residues" evidence="1">
    <location>
        <begin position="21"/>
        <end position="35"/>
    </location>
</feature>
<dbReference type="Proteomes" id="UP001457282">
    <property type="component" value="Unassembled WGS sequence"/>
</dbReference>
<keyword evidence="4" id="KW-1185">Reference proteome</keyword>
<evidence type="ECO:0000259" key="2">
    <source>
        <dbReference type="Pfam" id="PF03732"/>
    </source>
</evidence>
<proteinExistence type="predicted"/>
<dbReference type="Pfam" id="PF03732">
    <property type="entry name" value="Retrotrans_gag"/>
    <property type="match status" value="1"/>
</dbReference>
<evidence type="ECO:0000313" key="3">
    <source>
        <dbReference type="EMBL" id="KAK9951609.1"/>
    </source>
</evidence>
<organism evidence="3 4">
    <name type="scientific">Rubus argutus</name>
    <name type="common">Southern blackberry</name>
    <dbReference type="NCBI Taxonomy" id="59490"/>
    <lineage>
        <taxon>Eukaryota</taxon>
        <taxon>Viridiplantae</taxon>
        <taxon>Streptophyta</taxon>
        <taxon>Embryophyta</taxon>
        <taxon>Tracheophyta</taxon>
        <taxon>Spermatophyta</taxon>
        <taxon>Magnoliopsida</taxon>
        <taxon>eudicotyledons</taxon>
        <taxon>Gunneridae</taxon>
        <taxon>Pentapetalae</taxon>
        <taxon>rosids</taxon>
        <taxon>fabids</taxon>
        <taxon>Rosales</taxon>
        <taxon>Rosaceae</taxon>
        <taxon>Rosoideae</taxon>
        <taxon>Rosoideae incertae sedis</taxon>
        <taxon>Rubus</taxon>
    </lineage>
</organism>
<feature type="compositionally biased region" description="Low complexity" evidence="1">
    <location>
        <begin position="62"/>
        <end position="74"/>
    </location>
</feature>